<dbReference type="InterPro" id="IPR006171">
    <property type="entry name" value="TOPRIM_dom"/>
</dbReference>
<dbReference type="InterPro" id="IPR013237">
    <property type="entry name" value="Phage_T7_Gp4_N"/>
</dbReference>
<protein>
    <recommendedName>
        <fullName evidence="6">Bacteriophage T7 Gp4 DNA primase/helicase N-terminal domain-containing protein</fullName>
    </recommendedName>
</protein>
<keyword evidence="5" id="KW-1185">Reference proteome</keyword>
<evidence type="ECO:0008006" key="6">
    <source>
        <dbReference type="Google" id="ProtNLM"/>
    </source>
</evidence>
<dbReference type="Pfam" id="PF13362">
    <property type="entry name" value="Toprim_3"/>
    <property type="match status" value="1"/>
</dbReference>
<organism evidence="4 5">
    <name type="scientific">Albidiferax ferrireducens (strain ATCC BAA-621 / DSM 15236 / T118)</name>
    <name type="common">Rhodoferax ferrireducens</name>
    <dbReference type="NCBI Taxonomy" id="338969"/>
    <lineage>
        <taxon>Bacteria</taxon>
        <taxon>Pseudomonadati</taxon>
        <taxon>Pseudomonadota</taxon>
        <taxon>Betaproteobacteria</taxon>
        <taxon>Burkholderiales</taxon>
        <taxon>Comamonadaceae</taxon>
        <taxon>Rhodoferax</taxon>
    </lineage>
</organism>
<feature type="domain" description="DNA primase/helicase Gp4 N-terminal Bacteriophage T7-like" evidence="1">
    <location>
        <begin position="32"/>
        <end position="61"/>
    </location>
</feature>
<dbReference type="GO" id="GO:0004386">
    <property type="term" value="F:helicase activity"/>
    <property type="evidence" value="ECO:0007669"/>
    <property type="project" value="InterPro"/>
</dbReference>
<evidence type="ECO:0000259" key="1">
    <source>
        <dbReference type="Pfam" id="PF08273"/>
    </source>
</evidence>
<geneLocation type="plasmid" evidence="5">
    <name>pDSM15236</name>
</geneLocation>
<name>Q21QI7_ALBFT</name>
<reference evidence="5" key="1">
    <citation type="submission" date="2006-02" db="EMBL/GenBank/DDBJ databases">
        <title>Complete sequence of plasmid 1 of Rhodoferax ferrireducens DSM 15236.</title>
        <authorList>
            <person name="Copeland A."/>
            <person name="Lucas S."/>
            <person name="Lapidus A."/>
            <person name="Barry K."/>
            <person name="Detter J.C."/>
            <person name="Glavina del Rio T."/>
            <person name="Hammon N."/>
            <person name="Israni S."/>
            <person name="Pitluck S."/>
            <person name="Brettin T."/>
            <person name="Bruce D."/>
            <person name="Han C."/>
            <person name="Tapia R."/>
            <person name="Gilna P."/>
            <person name="Kiss H."/>
            <person name="Schmutz J."/>
            <person name="Larimer F."/>
            <person name="Land M."/>
            <person name="Kyrpides N."/>
            <person name="Ivanova N."/>
            <person name="Richardson P."/>
        </authorList>
    </citation>
    <scope>NUCLEOTIDE SEQUENCE [LARGE SCALE GENOMIC DNA]</scope>
    <source>
        <strain evidence="5">ATCC BAA-621 / DSM 15236 / T118</strain>
        <plasmid evidence="5">Plasmid pDSM15236</plasmid>
    </source>
</reference>
<dbReference type="Pfam" id="PF08273">
    <property type="entry name" value="Zn_Ribbon_Prim"/>
    <property type="match status" value="1"/>
</dbReference>
<dbReference type="GO" id="GO:0008270">
    <property type="term" value="F:zinc ion binding"/>
    <property type="evidence" value="ECO:0007669"/>
    <property type="project" value="InterPro"/>
</dbReference>
<feature type="domain" description="DUF7146" evidence="3">
    <location>
        <begin position="127"/>
        <end position="230"/>
    </location>
</feature>
<evidence type="ECO:0000259" key="3">
    <source>
        <dbReference type="Pfam" id="PF23639"/>
    </source>
</evidence>
<sequence length="344" mass="38144">MNQRKAEDIANGNWEDILVAAGLDRSYLKYEEGPCPICGGKTRFRWRAKKENGFCSHCTFGRSERGCILFGFTLLKHLLGTDDFREAADYVRKWAGDDNKTGSGQSPRPVRVARPAPVVVDDTPDLRAKYRKLWGESSLIVPGMPAYEYLTHRIPGLKTIPKVLRSHAGLAYWRTGEDGQFHNEGNFPAMLAAAQGVDGKVANIWRTYLDASGAKASLPVAKKAAGRFLQPSYAVRLAEPDDELGVAEGIESALAAMILFGIPCWSTLNCDGMRKFEIPEGYERVRKVRFFGDNDARDQNGRRAGNDAAEFAKQKMRDKGLISTVILPKYTSFDFANIAEKQAA</sequence>
<dbReference type="Proteomes" id="UP000008332">
    <property type="component" value="Plasmid unnamed1"/>
</dbReference>
<evidence type="ECO:0000259" key="2">
    <source>
        <dbReference type="Pfam" id="PF13362"/>
    </source>
</evidence>
<dbReference type="RefSeq" id="WP_011458781.1">
    <property type="nucleotide sequence ID" value="NC_007901.1"/>
</dbReference>
<accession>Q21QI7</accession>
<dbReference type="Pfam" id="PF23639">
    <property type="entry name" value="DUF7146"/>
    <property type="match status" value="1"/>
</dbReference>
<feature type="domain" description="Toprim" evidence="2">
    <location>
        <begin position="244"/>
        <end position="339"/>
    </location>
</feature>
<evidence type="ECO:0000313" key="4">
    <source>
        <dbReference type="EMBL" id="ABD71958.1"/>
    </source>
</evidence>
<dbReference type="InterPro" id="IPR055570">
    <property type="entry name" value="DUF7146"/>
</dbReference>
<dbReference type="OrthoDB" id="8967890at2"/>
<proteinExistence type="predicted"/>
<dbReference type="KEGG" id="rfr:Rfer_4271"/>
<dbReference type="AlphaFoldDB" id="Q21QI7"/>
<dbReference type="EMBL" id="CP000268">
    <property type="protein sequence ID" value="ABD71958.1"/>
    <property type="molecule type" value="Genomic_DNA"/>
</dbReference>
<keyword evidence="4" id="KW-0614">Plasmid</keyword>
<evidence type="ECO:0000313" key="5">
    <source>
        <dbReference type="Proteomes" id="UP000008332"/>
    </source>
</evidence>
<gene>
    <name evidence="4" type="ordered locus">Rfer_4271</name>
</gene>
<dbReference type="eggNOG" id="COG4643">
    <property type="taxonomic scope" value="Bacteria"/>
</dbReference>
<dbReference type="HOGENOM" id="CLU_059689_1_0_4"/>